<comment type="caution">
    <text evidence="2">The sequence shown here is derived from an EMBL/GenBank/DDBJ whole genome shotgun (WGS) entry which is preliminary data.</text>
</comment>
<organism evidence="2 3">
    <name type="scientific">Oedothorax gibbosus</name>
    <dbReference type="NCBI Taxonomy" id="931172"/>
    <lineage>
        <taxon>Eukaryota</taxon>
        <taxon>Metazoa</taxon>
        <taxon>Ecdysozoa</taxon>
        <taxon>Arthropoda</taxon>
        <taxon>Chelicerata</taxon>
        <taxon>Arachnida</taxon>
        <taxon>Araneae</taxon>
        <taxon>Araneomorphae</taxon>
        <taxon>Entelegynae</taxon>
        <taxon>Araneoidea</taxon>
        <taxon>Linyphiidae</taxon>
        <taxon>Erigoninae</taxon>
        <taxon>Oedothorax</taxon>
    </lineage>
</organism>
<dbReference type="Proteomes" id="UP000827092">
    <property type="component" value="Unassembled WGS sequence"/>
</dbReference>
<protein>
    <recommendedName>
        <fullName evidence="4">Gustatory receptor</fullName>
    </recommendedName>
</protein>
<feature type="transmembrane region" description="Helical" evidence="1">
    <location>
        <begin position="138"/>
        <end position="157"/>
    </location>
</feature>
<reference evidence="2 3" key="1">
    <citation type="journal article" date="2022" name="Nat. Ecol. Evol.">
        <title>A masculinizing supergene underlies an exaggerated male reproductive morph in a spider.</title>
        <authorList>
            <person name="Hendrickx F."/>
            <person name="De Corte Z."/>
            <person name="Sonet G."/>
            <person name="Van Belleghem S.M."/>
            <person name="Kostlbacher S."/>
            <person name="Vangestel C."/>
        </authorList>
    </citation>
    <scope>NUCLEOTIDE SEQUENCE [LARGE SCALE GENOMIC DNA]</scope>
    <source>
        <strain evidence="2">W744_W776</strain>
    </source>
</reference>
<evidence type="ECO:0000256" key="1">
    <source>
        <dbReference type="SAM" id="Phobius"/>
    </source>
</evidence>
<name>A0AAV6UQL4_9ARAC</name>
<sequence>MLSDLKTQVKNFYGSKPPIPPAVADFLILTKTSLQVGIYPMLSDTFVLLFCTLCMQCSRYISCLRFEIEKCTLEAFDTHKQVNIARSFSNMMTILKDLQKVFSLPSFLMFATHYCACSTLLGWFVLGEISSVSKILQILFYFSNSSVCLIACLWVPGKLPIEIDKMKEAFRSKYRYRWFHLGVMEENVFEKAFGEQHTFVLTGVRFIEFKQSSILAVVGTILSYTLVLVTRS</sequence>
<evidence type="ECO:0008006" key="4">
    <source>
        <dbReference type="Google" id="ProtNLM"/>
    </source>
</evidence>
<keyword evidence="3" id="KW-1185">Reference proteome</keyword>
<feature type="transmembrane region" description="Helical" evidence="1">
    <location>
        <begin position="101"/>
        <end position="126"/>
    </location>
</feature>
<evidence type="ECO:0000313" key="3">
    <source>
        <dbReference type="Proteomes" id="UP000827092"/>
    </source>
</evidence>
<evidence type="ECO:0000313" key="2">
    <source>
        <dbReference type="EMBL" id="KAG8186597.1"/>
    </source>
</evidence>
<keyword evidence="1" id="KW-0812">Transmembrane</keyword>
<proteinExistence type="predicted"/>
<accession>A0AAV6UQL4</accession>
<dbReference type="AlphaFoldDB" id="A0AAV6UQL4"/>
<dbReference type="EMBL" id="JAFNEN010000296">
    <property type="protein sequence ID" value="KAG8186597.1"/>
    <property type="molecule type" value="Genomic_DNA"/>
</dbReference>
<gene>
    <name evidence="2" type="ORF">JTE90_019919</name>
</gene>
<keyword evidence="1" id="KW-0472">Membrane</keyword>
<feature type="transmembrane region" description="Helical" evidence="1">
    <location>
        <begin position="213"/>
        <end position="230"/>
    </location>
</feature>
<keyword evidence="1" id="KW-1133">Transmembrane helix</keyword>